<dbReference type="InterPro" id="IPR015424">
    <property type="entry name" value="PyrdxlP-dep_Trfase"/>
</dbReference>
<keyword evidence="2" id="KW-0663">Pyridoxal phosphate</keyword>
<evidence type="ECO:0000313" key="4">
    <source>
        <dbReference type="Proteomes" id="UP000245629"/>
    </source>
</evidence>
<reference evidence="4" key="1">
    <citation type="submission" date="2018-05" db="EMBL/GenBank/DDBJ databases">
        <title>Azospirillum thermophila sp. nov., a novel isolated from hot spring.</title>
        <authorList>
            <person name="Zhao Z."/>
        </authorList>
    </citation>
    <scope>NUCLEOTIDE SEQUENCE [LARGE SCALE GENOMIC DNA]</scope>
    <source>
        <strain evidence="4">CFH 70021</strain>
        <plasmid evidence="4">unnamed4</plasmid>
    </source>
</reference>
<dbReference type="PANTHER" id="PTHR30244">
    <property type="entry name" value="TRANSAMINASE"/>
    <property type="match status" value="1"/>
</dbReference>
<dbReference type="CDD" id="cd00616">
    <property type="entry name" value="AHBA_syn"/>
    <property type="match status" value="1"/>
</dbReference>
<dbReference type="RefSeq" id="WP_109334308.1">
    <property type="nucleotide sequence ID" value="NZ_CP029359.1"/>
</dbReference>
<geneLocation type="plasmid" evidence="3 4">
    <name>unnamed4</name>
</geneLocation>
<keyword evidence="4" id="KW-1185">Reference proteome</keyword>
<evidence type="ECO:0000256" key="1">
    <source>
        <dbReference type="ARBA" id="ARBA00037999"/>
    </source>
</evidence>
<accession>A0A2S2D196</accession>
<dbReference type="Proteomes" id="UP000245629">
    <property type="component" value="Plasmid unnamed4"/>
</dbReference>
<organism evidence="3 4">
    <name type="scientific">Azospirillum thermophilum</name>
    <dbReference type="NCBI Taxonomy" id="2202148"/>
    <lineage>
        <taxon>Bacteria</taxon>
        <taxon>Pseudomonadati</taxon>
        <taxon>Pseudomonadota</taxon>
        <taxon>Alphaproteobacteria</taxon>
        <taxon>Rhodospirillales</taxon>
        <taxon>Azospirillaceae</taxon>
        <taxon>Azospirillum</taxon>
    </lineage>
</organism>
<dbReference type="InterPro" id="IPR000653">
    <property type="entry name" value="DegT/StrS_aminotransferase"/>
</dbReference>
<dbReference type="InterPro" id="IPR015421">
    <property type="entry name" value="PyrdxlP-dep_Trfase_major"/>
</dbReference>
<keyword evidence="3" id="KW-0614">Plasmid</keyword>
<proteinExistence type="inferred from homology"/>
<dbReference type="PANTHER" id="PTHR30244:SF34">
    <property type="entry name" value="DTDP-4-AMINO-4,6-DIDEOXYGALACTOSE TRANSAMINASE"/>
    <property type="match status" value="1"/>
</dbReference>
<dbReference type="Pfam" id="PF01041">
    <property type="entry name" value="DegT_DnrJ_EryC1"/>
    <property type="match status" value="1"/>
</dbReference>
<dbReference type="Gene3D" id="3.90.1150.10">
    <property type="entry name" value="Aspartate Aminotransferase, domain 1"/>
    <property type="match status" value="1"/>
</dbReference>
<evidence type="ECO:0000313" key="3">
    <source>
        <dbReference type="EMBL" id="AWK90217.1"/>
    </source>
</evidence>
<dbReference type="GO" id="GO:0000271">
    <property type="term" value="P:polysaccharide biosynthetic process"/>
    <property type="evidence" value="ECO:0007669"/>
    <property type="project" value="TreeGrafter"/>
</dbReference>
<dbReference type="Gene3D" id="3.40.640.10">
    <property type="entry name" value="Type I PLP-dependent aspartate aminotransferase-like (Major domain)"/>
    <property type="match status" value="1"/>
</dbReference>
<dbReference type="PIRSF" id="PIRSF000390">
    <property type="entry name" value="PLP_StrS"/>
    <property type="match status" value="1"/>
</dbReference>
<gene>
    <name evidence="3" type="ORF">DEW08_29840</name>
</gene>
<dbReference type="GO" id="GO:0008483">
    <property type="term" value="F:transaminase activity"/>
    <property type="evidence" value="ECO:0007669"/>
    <property type="project" value="TreeGrafter"/>
</dbReference>
<dbReference type="KEGG" id="azz:DEW08_29840"/>
<protein>
    <submittedName>
        <fullName evidence="3">Pyridoxamine 5-phosphate oxidase</fullName>
    </submittedName>
</protein>
<sequence>MFYELAASSWGPEEVAAMQRVIASGDFTMGAEVAAFEREFAAYFGVKHGIMVNSGSSANLVGVAALAHRKDRPLQRGDEVIVPAISWATTYHPLQQYGLKLRFVDVELDSLNMDVSRLEEALTPRTRAILPVSILGNPAALDVIRAFADAHGLVVFEDNCESMDATLNGRRTGTFGEINTFSFFFSHHISTMEGGMILTDDLELAHLCRSLRAHGWTRDLPADTPLYERRSSDHFEAYRFILPGYNVRPLELEAAVGREQLKKLPAMTAARRRNHALFQRLFAGDERFIIQKELPGAQSSSFSFTIILNPALKPDREKVFAALKQADIGFRIITGGCFLRHDVLKYYDYDTVGTIENAFLAHDLGFFVGNHPHDLSAQITRLREVLDATCR</sequence>
<comment type="similarity">
    <text evidence="1 2">Belongs to the DegT/DnrJ/EryC1 family.</text>
</comment>
<dbReference type="SUPFAM" id="SSF53383">
    <property type="entry name" value="PLP-dependent transferases"/>
    <property type="match status" value="1"/>
</dbReference>
<dbReference type="GO" id="GO:0030170">
    <property type="term" value="F:pyridoxal phosphate binding"/>
    <property type="evidence" value="ECO:0007669"/>
    <property type="project" value="TreeGrafter"/>
</dbReference>
<dbReference type="OrthoDB" id="9768668at2"/>
<evidence type="ECO:0000256" key="2">
    <source>
        <dbReference type="RuleBase" id="RU004508"/>
    </source>
</evidence>
<dbReference type="AlphaFoldDB" id="A0A2S2D196"/>
<dbReference type="EMBL" id="CP029359">
    <property type="protein sequence ID" value="AWK90217.1"/>
    <property type="molecule type" value="Genomic_DNA"/>
</dbReference>
<dbReference type="InterPro" id="IPR015422">
    <property type="entry name" value="PyrdxlP-dep_Trfase_small"/>
</dbReference>
<name>A0A2S2D196_9PROT</name>